<dbReference type="PANTHER" id="PTHR44758:SF1">
    <property type="entry name" value="NAD(P) TRANSHYDROGENASE SUBUNIT BETA"/>
    <property type="match status" value="1"/>
</dbReference>
<dbReference type="EC" id="7.1.1.1" evidence="5 16"/>
<evidence type="ECO:0000256" key="9">
    <source>
        <dbReference type="ARBA" id="ARBA00022692"/>
    </source>
</evidence>
<keyword evidence="8 16" id="KW-0997">Cell inner membrane</keyword>
<feature type="transmembrane region" description="Helical" evidence="17">
    <location>
        <begin position="236"/>
        <end position="256"/>
    </location>
</feature>
<feature type="transmembrane region" description="Helical" evidence="17">
    <location>
        <begin position="33"/>
        <end position="51"/>
    </location>
</feature>
<comment type="catalytic activity">
    <reaction evidence="15 16">
        <text>NAD(+) + NADPH + H(+)(in) = NADH + NADP(+) + H(+)(out)</text>
        <dbReference type="Rhea" id="RHEA:47992"/>
        <dbReference type="ChEBI" id="CHEBI:15378"/>
        <dbReference type="ChEBI" id="CHEBI:57540"/>
        <dbReference type="ChEBI" id="CHEBI:57783"/>
        <dbReference type="ChEBI" id="CHEBI:57945"/>
        <dbReference type="ChEBI" id="CHEBI:58349"/>
        <dbReference type="EC" id="7.1.1.1"/>
    </reaction>
</comment>
<evidence type="ECO:0000256" key="1">
    <source>
        <dbReference type="ARBA" id="ARBA00003943"/>
    </source>
</evidence>
<evidence type="ECO:0000256" key="4">
    <source>
        <dbReference type="ARBA" id="ARBA00011870"/>
    </source>
</evidence>
<dbReference type="GO" id="GO:0050661">
    <property type="term" value="F:NADP binding"/>
    <property type="evidence" value="ECO:0007669"/>
    <property type="project" value="InterPro"/>
</dbReference>
<comment type="subunit">
    <text evidence="4">Heterodimer of an alpha and a beta chain.</text>
</comment>
<dbReference type="Gene3D" id="3.40.50.1220">
    <property type="entry name" value="TPP-binding domain"/>
    <property type="match status" value="1"/>
</dbReference>
<sequence>MSAGIVQTAYIVAAVLFIMSLAGLSKQETARKGNYFGIVGMAIALIATIFGPESQGTVWIILAMIIGGAIGIFYAKKVEMTEMPELVAMLHSFVGMAAVLVGFNTFLHHQPLEGALLNIHLVEVFLGVFIGAVTFTGSLVAFAKLRGLVSTSALQLPHRHKLNLVALIVSALLLVWFVKAEGSMAALILVTLIAFAFGYHLVASIGGADMPVVVSMLNSYSGWAAAAAGFMLANDLLIVTGALVGSSGAILSYIMCKAMNRSFVSVIAGGFGSDGVAASDDEEYGEHRETTAEEVAELLKDAKSVIITPGYGMAVAQAQYPVHEITDKLRAQGVEVRFGIHPVAGRLPGHMNVLLAEAKVPYDIVLEMDEINDDFSKTDVVLVIGANDTVNPAAMEDPNSPIAGMPVLEVWNASNVIVFKRSMNTGYAGVQNPLFFKENSQMLFGDAKSSCLSILEHL</sequence>
<keyword evidence="19" id="KW-0560">Oxidoreductase</keyword>
<feature type="transmembrane region" description="Helical" evidence="17">
    <location>
        <begin position="6"/>
        <end position="24"/>
    </location>
</feature>
<comment type="similarity">
    <text evidence="3 16">Belongs to the PNT beta subunit family.</text>
</comment>
<dbReference type="PANTHER" id="PTHR44758">
    <property type="entry name" value="NAD(P) TRANSHYDROGENASE SUBUNIT BETA"/>
    <property type="match status" value="1"/>
</dbReference>
<dbReference type="EMBL" id="FYAK01000002">
    <property type="protein sequence ID" value="SMY33832.1"/>
    <property type="molecule type" value="Genomic_DNA"/>
</dbReference>
<gene>
    <name evidence="19" type="primary">pntB</name>
    <name evidence="19" type="ORF">PMAL9190_01291</name>
</gene>
<evidence type="ECO:0000256" key="5">
    <source>
        <dbReference type="ARBA" id="ARBA00012943"/>
    </source>
</evidence>
<dbReference type="Proteomes" id="UP000195963">
    <property type="component" value="Unassembled WGS sequence"/>
</dbReference>
<dbReference type="GO" id="GO:0016491">
    <property type="term" value="F:oxidoreductase activity"/>
    <property type="evidence" value="ECO:0007669"/>
    <property type="project" value="UniProtKB-KW"/>
</dbReference>
<feature type="domain" description="NADP transhydrogenase beta-like" evidence="18">
    <location>
        <begin position="7"/>
        <end position="456"/>
    </location>
</feature>
<feature type="transmembrane region" description="Helical" evidence="17">
    <location>
        <begin position="57"/>
        <end position="75"/>
    </location>
</feature>
<evidence type="ECO:0000259" key="18">
    <source>
        <dbReference type="Pfam" id="PF02233"/>
    </source>
</evidence>
<evidence type="ECO:0000256" key="16">
    <source>
        <dbReference type="PIRNR" id="PIRNR000204"/>
    </source>
</evidence>
<dbReference type="GO" id="GO:0005886">
    <property type="term" value="C:plasma membrane"/>
    <property type="evidence" value="ECO:0007669"/>
    <property type="project" value="UniProtKB-SubCell"/>
</dbReference>
<accession>A0A1Y6MBF2</accession>
<evidence type="ECO:0000256" key="6">
    <source>
        <dbReference type="ARBA" id="ARBA00014581"/>
    </source>
</evidence>
<comment type="subcellular location">
    <subcellularLocation>
        <location evidence="2">Cell inner membrane</location>
        <topology evidence="2">Multi-pass membrane protein</topology>
    </subcellularLocation>
</comment>
<proteinExistence type="inferred from homology"/>
<keyword evidence="12 17" id="KW-1133">Transmembrane helix</keyword>
<feature type="transmembrane region" description="Helical" evidence="17">
    <location>
        <begin position="87"/>
        <end position="107"/>
    </location>
</feature>
<evidence type="ECO:0000256" key="13">
    <source>
        <dbReference type="ARBA" id="ARBA00023027"/>
    </source>
</evidence>
<evidence type="ECO:0000256" key="7">
    <source>
        <dbReference type="ARBA" id="ARBA00022475"/>
    </source>
</evidence>
<keyword evidence="13 16" id="KW-0520">NAD</keyword>
<feature type="transmembrane region" description="Helical" evidence="17">
    <location>
        <begin position="119"/>
        <end position="142"/>
    </location>
</feature>
<name>A0A1Y6MBF2_9GAMM</name>
<evidence type="ECO:0000256" key="11">
    <source>
        <dbReference type="ARBA" id="ARBA00022967"/>
    </source>
</evidence>
<organism evidence="19 20">
    <name type="scientific">Photobacterium malacitanum</name>
    <dbReference type="NCBI Taxonomy" id="2204294"/>
    <lineage>
        <taxon>Bacteria</taxon>
        <taxon>Pseudomonadati</taxon>
        <taxon>Pseudomonadota</taxon>
        <taxon>Gammaproteobacteria</taxon>
        <taxon>Vibrionales</taxon>
        <taxon>Vibrionaceae</taxon>
        <taxon>Photobacterium</taxon>
    </lineage>
</organism>
<reference evidence="20" key="1">
    <citation type="submission" date="2017-06" db="EMBL/GenBank/DDBJ databases">
        <authorList>
            <person name="Rodrigo-Torres L."/>
            <person name="Arahal R.D."/>
            <person name="Lucena T."/>
        </authorList>
    </citation>
    <scope>NUCLEOTIDE SEQUENCE [LARGE SCALE GENOMIC DNA]</scope>
    <source>
        <strain evidence="20">CECT 9190</strain>
    </source>
</reference>
<feature type="transmembrane region" description="Helical" evidence="17">
    <location>
        <begin position="184"/>
        <end position="203"/>
    </location>
</feature>
<evidence type="ECO:0000256" key="8">
    <source>
        <dbReference type="ARBA" id="ARBA00022519"/>
    </source>
</evidence>
<evidence type="ECO:0000256" key="15">
    <source>
        <dbReference type="ARBA" id="ARBA00048202"/>
    </source>
</evidence>
<keyword evidence="14 16" id="KW-0472">Membrane</keyword>
<dbReference type="InterPro" id="IPR029035">
    <property type="entry name" value="DHS-like_NAD/FAD-binding_dom"/>
</dbReference>
<dbReference type="AlphaFoldDB" id="A0A1Y6MBF2"/>
<keyword evidence="11 16" id="KW-1278">Translocase</keyword>
<keyword evidence="20" id="KW-1185">Reference proteome</keyword>
<feature type="transmembrane region" description="Helical" evidence="17">
    <location>
        <begin position="162"/>
        <end position="178"/>
    </location>
</feature>
<evidence type="ECO:0000256" key="12">
    <source>
        <dbReference type="ARBA" id="ARBA00022989"/>
    </source>
</evidence>
<dbReference type="Pfam" id="PF02233">
    <property type="entry name" value="PNTB"/>
    <property type="match status" value="1"/>
</dbReference>
<protein>
    <recommendedName>
        <fullName evidence="6 16">NAD(P) transhydrogenase subunit beta</fullName>
        <ecNumber evidence="5 16">7.1.1.1</ecNumber>
    </recommendedName>
    <alternativeName>
        <fullName evidence="16">Nicotinamide nucleotide transhydrogenase subunit beta</fullName>
    </alternativeName>
</protein>
<evidence type="ECO:0000256" key="10">
    <source>
        <dbReference type="ARBA" id="ARBA00022857"/>
    </source>
</evidence>
<dbReference type="InterPro" id="IPR034300">
    <property type="entry name" value="PNTB-like"/>
</dbReference>
<dbReference type="GO" id="GO:0008750">
    <property type="term" value="F:proton-translocating NAD(P)+ transhydrogenase activity"/>
    <property type="evidence" value="ECO:0007669"/>
    <property type="project" value="UniProtKB-EC"/>
</dbReference>
<evidence type="ECO:0000256" key="14">
    <source>
        <dbReference type="ARBA" id="ARBA00023136"/>
    </source>
</evidence>
<evidence type="ECO:0000256" key="2">
    <source>
        <dbReference type="ARBA" id="ARBA00004429"/>
    </source>
</evidence>
<dbReference type="InterPro" id="IPR012136">
    <property type="entry name" value="NADH_DH_b"/>
</dbReference>
<evidence type="ECO:0000313" key="19">
    <source>
        <dbReference type="EMBL" id="SMY33832.1"/>
    </source>
</evidence>
<dbReference type="NCBIfam" id="NF006974">
    <property type="entry name" value="PRK09444.1"/>
    <property type="match status" value="1"/>
</dbReference>
<feature type="transmembrane region" description="Helical" evidence="17">
    <location>
        <begin position="210"/>
        <end position="230"/>
    </location>
</feature>
<dbReference type="SUPFAM" id="SSF52467">
    <property type="entry name" value="DHS-like NAD/FAD-binding domain"/>
    <property type="match status" value="1"/>
</dbReference>
<keyword evidence="9 17" id="KW-0812">Transmembrane</keyword>
<comment type="function">
    <text evidence="1 16">The transhydrogenation between NADH and NADP is coupled to respiration and ATP hydrolysis and functions as a proton pump across the membrane.</text>
</comment>
<dbReference type="PIRSF" id="PIRSF000204">
    <property type="entry name" value="PNTB"/>
    <property type="match status" value="1"/>
</dbReference>
<keyword evidence="10 16" id="KW-0521">NADP</keyword>
<dbReference type="FunFam" id="3.40.50.1220:FF:000002">
    <property type="entry name" value="NAD(P) transhydrogenase subunit beta"/>
    <property type="match status" value="1"/>
</dbReference>
<evidence type="ECO:0000313" key="20">
    <source>
        <dbReference type="Proteomes" id="UP000195963"/>
    </source>
</evidence>
<evidence type="ECO:0000256" key="3">
    <source>
        <dbReference type="ARBA" id="ARBA00007919"/>
    </source>
</evidence>
<dbReference type="RefSeq" id="WP_087844428.1">
    <property type="nucleotide sequence ID" value="NZ_FYAK01000002.1"/>
</dbReference>
<evidence type="ECO:0000256" key="17">
    <source>
        <dbReference type="SAM" id="Phobius"/>
    </source>
</evidence>
<keyword evidence="7 16" id="KW-1003">Cell membrane</keyword>